<feature type="chain" id="PRO_5043144289" description="Lipoprotein LprH" evidence="1">
    <location>
        <begin position="20"/>
        <end position="218"/>
    </location>
</feature>
<proteinExistence type="predicted"/>
<comment type="caution">
    <text evidence="2">The sequence shown here is derived from an EMBL/GenBank/DDBJ whole genome shotgun (WGS) entry which is preliminary data.</text>
</comment>
<gene>
    <name evidence="2" type="ORF">BST27_11055</name>
</gene>
<dbReference type="STRING" id="28445.BHQ20_07585"/>
<evidence type="ECO:0000313" key="2">
    <source>
        <dbReference type="EMBL" id="ORB06298.1"/>
    </source>
</evidence>
<keyword evidence="1" id="KW-0732">Signal</keyword>
<protein>
    <recommendedName>
        <fullName evidence="4">Lipoprotein LprH</fullName>
    </recommendedName>
</protein>
<reference evidence="2 3" key="1">
    <citation type="submission" date="2017-02" db="EMBL/GenBank/DDBJ databases">
        <title>The new phylogeny of genus Mycobacterium.</title>
        <authorList>
            <person name="Tortoli E."/>
            <person name="Trovato A."/>
            <person name="Cirillo D.M."/>
        </authorList>
    </citation>
    <scope>NUCLEOTIDE SEQUENCE [LARGE SCALE GENOMIC DNA]</scope>
    <source>
        <strain evidence="2 3">DSM 44049</strain>
    </source>
</reference>
<name>A0A1E3SJB4_MYCIE</name>
<dbReference type="EMBL" id="MVHT01000024">
    <property type="protein sequence ID" value="ORB06298.1"/>
    <property type="molecule type" value="Genomic_DNA"/>
</dbReference>
<feature type="signal peptide" evidence="1">
    <location>
        <begin position="1"/>
        <end position="19"/>
    </location>
</feature>
<dbReference type="Gene3D" id="3.40.1000.70">
    <property type="entry name" value="PknH-like extracellular domain"/>
    <property type="match status" value="1"/>
</dbReference>
<dbReference type="AlphaFoldDB" id="A0A1E3SJB4"/>
<accession>A0A1E3SJB4</accession>
<sequence>MVSGSRFAIALLLAAVVLSGCTTSVPGDPVRAGGSRPSGPISAQALLLQDGDDTPLGRASAAPVGDNYFTSVQPPVCSAALLFKGSPLRPSGASDFAESAYELGGSSALYAESIDVYDYELNTHEVVWSAFSKVSDCHDDAVGVSPTGPFRPMRLGTFGIPEDEILTWTMTRPDWTCTYGLTAVLHVVLLMTVCDRKAGYPMVEWAGKRKAQLEGRTA</sequence>
<dbReference type="InterPro" id="IPR038232">
    <property type="entry name" value="PknH-like_Extracell_sf"/>
</dbReference>
<evidence type="ECO:0008006" key="4">
    <source>
        <dbReference type="Google" id="ProtNLM"/>
    </source>
</evidence>
<organism evidence="2 3">
    <name type="scientific">Mycobacterium intermedium</name>
    <dbReference type="NCBI Taxonomy" id="28445"/>
    <lineage>
        <taxon>Bacteria</taxon>
        <taxon>Bacillati</taxon>
        <taxon>Actinomycetota</taxon>
        <taxon>Actinomycetes</taxon>
        <taxon>Mycobacteriales</taxon>
        <taxon>Mycobacteriaceae</taxon>
        <taxon>Mycobacterium</taxon>
        <taxon>Mycobacterium simiae complex</taxon>
    </lineage>
</organism>
<dbReference type="Proteomes" id="UP000192739">
    <property type="component" value="Unassembled WGS sequence"/>
</dbReference>
<evidence type="ECO:0000256" key="1">
    <source>
        <dbReference type="SAM" id="SignalP"/>
    </source>
</evidence>
<dbReference type="PROSITE" id="PS51257">
    <property type="entry name" value="PROKAR_LIPOPROTEIN"/>
    <property type="match status" value="1"/>
</dbReference>
<keyword evidence="3" id="KW-1185">Reference proteome</keyword>
<dbReference type="RefSeq" id="WP_069418509.1">
    <property type="nucleotide sequence ID" value="NZ_CBCRZH010000017.1"/>
</dbReference>
<evidence type="ECO:0000313" key="3">
    <source>
        <dbReference type="Proteomes" id="UP000192739"/>
    </source>
</evidence>